<dbReference type="InterPro" id="IPR013083">
    <property type="entry name" value="Znf_RING/FYVE/PHD"/>
</dbReference>
<comment type="caution">
    <text evidence="5">The sequence shown here is derived from an EMBL/GenBank/DDBJ whole genome shotgun (WGS) entry which is preliminary data.</text>
</comment>
<dbReference type="Pfam" id="PF00097">
    <property type="entry name" value="zf-C3HC4"/>
    <property type="match status" value="1"/>
</dbReference>
<name>A0ABR2ZJL0_9AGAR</name>
<protein>
    <recommendedName>
        <fullName evidence="4">C2H2-type domain-containing protein</fullName>
    </recommendedName>
</protein>
<dbReference type="InterPro" id="IPR018957">
    <property type="entry name" value="Znf_C3HC4_RING-type"/>
</dbReference>
<feature type="domain" description="C2H2-type" evidence="4">
    <location>
        <begin position="81"/>
        <end position="101"/>
    </location>
</feature>
<keyword evidence="2" id="KW-0863">Zinc-finger</keyword>
<evidence type="ECO:0000256" key="3">
    <source>
        <dbReference type="ARBA" id="ARBA00022833"/>
    </source>
</evidence>
<dbReference type="PROSITE" id="PS00028">
    <property type="entry name" value="ZINC_FINGER_C2H2_1"/>
    <property type="match status" value="1"/>
</dbReference>
<keyword evidence="3" id="KW-0862">Zinc</keyword>
<evidence type="ECO:0000313" key="5">
    <source>
        <dbReference type="EMBL" id="KAL0061154.1"/>
    </source>
</evidence>
<keyword evidence="6" id="KW-1185">Reference proteome</keyword>
<evidence type="ECO:0000256" key="2">
    <source>
        <dbReference type="ARBA" id="ARBA00022771"/>
    </source>
</evidence>
<evidence type="ECO:0000259" key="4">
    <source>
        <dbReference type="PROSITE" id="PS00028"/>
    </source>
</evidence>
<dbReference type="SUPFAM" id="SSF57850">
    <property type="entry name" value="RING/U-box"/>
    <property type="match status" value="1"/>
</dbReference>
<accession>A0ABR2ZJL0</accession>
<proteinExistence type="predicted"/>
<evidence type="ECO:0000313" key="6">
    <source>
        <dbReference type="Proteomes" id="UP001437256"/>
    </source>
</evidence>
<reference evidence="5 6" key="1">
    <citation type="submission" date="2024-05" db="EMBL/GenBank/DDBJ databases">
        <title>A draft genome resource for the thread blight pathogen Marasmius tenuissimus strain MS-2.</title>
        <authorList>
            <person name="Yulfo-Soto G.E."/>
            <person name="Baruah I.K."/>
            <person name="Amoako-Attah I."/>
            <person name="Bukari Y."/>
            <person name="Meinhardt L.W."/>
            <person name="Bailey B.A."/>
            <person name="Cohen S.P."/>
        </authorList>
    </citation>
    <scope>NUCLEOTIDE SEQUENCE [LARGE SCALE GENOMIC DNA]</scope>
    <source>
        <strain evidence="5 6">MS-2</strain>
    </source>
</reference>
<dbReference type="Gene3D" id="3.30.40.10">
    <property type="entry name" value="Zinc/RING finger domain, C3HC4 (zinc finger)"/>
    <property type="match status" value="1"/>
</dbReference>
<keyword evidence="1" id="KW-0479">Metal-binding</keyword>
<sequence>MKAHKRNMESDRRKLSTVRKEIEAMKGMGLVKAQLKEIHALEKSEADAEIYMGECEKTLQCPKCDKIMIDPRLLACGDTFCGPCLEQWRQETHTMAHPSMHGPESPVEAFELGAVNCPNWECARPILTPPIQNQDILELVHDLAVRRNYRLPPKPAFSWPVAHKVMKEVGASMFGAPIRKGL</sequence>
<dbReference type="InterPro" id="IPR013087">
    <property type="entry name" value="Znf_C2H2_type"/>
</dbReference>
<organism evidence="5 6">
    <name type="scientific">Marasmius tenuissimus</name>
    <dbReference type="NCBI Taxonomy" id="585030"/>
    <lineage>
        <taxon>Eukaryota</taxon>
        <taxon>Fungi</taxon>
        <taxon>Dikarya</taxon>
        <taxon>Basidiomycota</taxon>
        <taxon>Agaricomycotina</taxon>
        <taxon>Agaricomycetes</taxon>
        <taxon>Agaricomycetidae</taxon>
        <taxon>Agaricales</taxon>
        <taxon>Marasmiineae</taxon>
        <taxon>Marasmiaceae</taxon>
        <taxon>Marasmius</taxon>
    </lineage>
</organism>
<evidence type="ECO:0000256" key="1">
    <source>
        <dbReference type="ARBA" id="ARBA00022723"/>
    </source>
</evidence>
<dbReference type="Proteomes" id="UP001437256">
    <property type="component" value="Unassembled WGS sequence"/>
</dbReference>
<dbReference type="EMBL" id="JBBXMP010000146">
    <property type="protein sequence ID" value="KAL0061154.1"/>
    <property type="molecule type" value="Genomic_DNA"/>
</dbReference>
<gene>
    <name evidence="5" type="ORF">AAF712_012024</name>
</gene>